<evidence type="ECO:0000313" key="1">
    <source>
        <dbReference type="EMBL" id="BCJ86895.1"/>
    </source>
</evidence>
<organism evidence="1 2">
    <name type="scientific">Effusibacillus dendaii</name>
    <dbReference type="NCBI Taxonomy" id="2743772"/>
    <lineage>
        <taxon>Bacteria</taxon>
        <taxon>Bacillati</taxon>
        <taxon>Bacillota</taxon>
        <taxon>Bacilli</taxon>
        <taxon>Bacillales</taxon>
        <taxon>Alicyclobacillaceae</taxon>
        <taxon>Effusibacillus</taxon>
    </lineage>
</organism>
<dbReference type="Proteomes" id="UP000593802">
    <property type="component" value="Chromosome"/>
</dbReference>
<keyword evidence="2" id="KW-1185">Reference proteome</keyword>
<evidence type="ECO:0008006" key="3">
    <source>
        <dbReference type="Google" id="ProtNLM"/>
    </source>
</evidence>
<dbReference type="RefSeq" id="WP_200756363.1">
    <property type="nucleotide sequence ID" value="NZ_AP023366.1"/>
</dbReference>
<name>A0A7I8D9X9_9BACL</name>
<dbReference type="EMBL" id="AP023366">
    <property type="protein sequence ID" value="BCJ86895.1"/>
    <property type="molecule type" value="Genomic_DNA"/>
</dbReference>
<sequence length="102" mass="12326">MAFGINRQELNEWKRRVKQGEIAFLTHYWLDPRFPNCKTITKAGCLDVERLVEWGTQYGLKREWIDNRSGYPHFDLLGERQLMILKKENLWEQIVRFQLLDS</sequence>
<accession>A0A7I8D9X9</accession>
<dbReference type="AlphaFoldDB" id="A0A7I8D9X9"/>
<proteinExistence type="predicted"/>
<evidence type="ECO:0000313" key="2">
    <source>
        <dbReference type="Proteomes" id="UP000593802"/>
    </source>
</evidence>
<protein>
    <recommendedName>
        <fullName evidence="3">YneQ</fullName>
    </recommendedName>
</protein>
<dbReference type="KEGG" id="eff:skT53_18800"/>
<gene>
    <name evidence="1" type="primary">yneQ</name>
    <name evidence="1" type="ORF">skT53_18800</name>
</gene>
<reference evidence="1 2" key="1">
    <citation type="submission" date="2020-08" db="EMBL/GenBank/DDBJ databases">
        <title>Complete Genome Sequence of Effusibacillus dendaii Strain skT53, Isolated from Farmland soil.</title>
        <authorList>
            <person name="Konishi T."/>
            <person name="Kawasaki H."/>
        </authorList>
    </citation>
    <scope>NUCLEOTIDE SEQUENCE [LARGE SCALE GENOMIC DNA]</scope>
    <source>
        <strain evidence="2">skT53</strain>
    </source>
</reference>